<keyword evidence="2" id="KW-1185">Reference proteome</keyword>
<evidence type="ECO:0000313" key="2">
    <source>
        <dbReference type="Proteomes" id="UP000649617"/>
    </source>
</evidence>
<comment type="caution">
    <text evidence="1">The sequence shown here is derived from an EMBL/GenBank/DDBJ whole genome shotgun (WGS) entry which is preliminary data.</text>
</comment>
<name>A0A812VIG9_SYMPI</name>
<evidence type="ECO:0000313" key="1">
    <source>
        <dbReference type="EMBL" id="CAE7642944.1"/>
    </source>
</evidence>
<protein>
    <submittedName>
        <fullName evidence="1">Hcn4 protein</fullName>
    </submittedName>
</protein>
<proteinExistence type="predicted"/>
<reference evidence="1" key="1">
    <citation type="submission" date="2021-02" db="EMBL/GenBank/DDBJ databases">
        <authorList>
            <person name="Dougan E. K."/>
            <person name="Rhodes N."/>
            <person name="Thang M."/>
            <person name="Chan C."/>
        </authorList>
    </citation>
    <scope>NUCLEOTIDE SEQUENCE</scope>
</reference>
<dbReference type="EMBL" id="CAJNIZ010042904">
    <property type="protein sequence ID" value="CAE7642944.1"/>
    <property type="molecule type" value="Genomic_DNA"/>
</dbReference>
<feature type="non-terminal residue" evidence="1">
    <location>
        <position position="1"/>
    </location>
</feature>
<dbReference type="AlphaFoldDB" id="A0A812VIG9"/>
<dbReference type="OrthoDB" id="299691at2759"/>
<accession>A0A812VIG9</accession>
<feature type="non-terminal residue" evidence="1">
    <location>
        <position position="55"/>
    </location>
</feature>
<organism evidence="1 2">
    <name type="scientific">Symbiodinium pilosum</name>
    <name type="common">Dinoflagellate</name>
    <dbReference type="NCBI Taxonomy" id="2952"/>
    <lineage>
        <taxon>Eukaryota</taxon>
        <taxon>Sar</taxon>
        <taxon>Alveolata</taxon>
        <taxon>Dinophyceae</taxon>
        <taxon>Suessiales</taxon>
        <taxon>Symbiodiniaceae</taxon>
        <taxon>Symbiodinium</taxon>
    </lineage>
</organism>
<gene>
    <name evidence="1" type="primary">Hcn4</name>
    <name evidence="1" type="ORF">SPIL2461_LOCUS17048</name>
</gene>
<dbReference type="Proteomes" id="UP000649617">
    <property type="component" value="Unassembled WGS sequence"/>
</dbReference>
<sequence length="55" mass="6570">FWSADILINLNTAVYIKGKLVLSRRQIFWRYFKTWLIMDVVLVSLDFLNLGSDFE</sequence>